<reference evidence="1 2" key="1">
    <citation type="journal article" date="2019" name="Environ. Microbiol.">
        <title>An active ?-lactamase is a part of an orchestrated cell wall stress resistance network of Bacillus subtilis and related rhizosphere species.</title>
        <authorList>
            <person name="Bucher T."/>
            <person name="Keren-Paz A."/>
            <person name="Hausser J."/>
            <person name="Olender T."/>
            <person name="Cytryn E."/>
            <person name="Kolodkin-Gal I."/>
        </authorList>
    </citation>
    <scope>NUCLEOTIDE SEQUENCE [LARGE SCALE GENOMIC DNA]</scope>
    <source>
        <strain evidence="1 2">I32</strain>
    </source>
</reference>
<evidence type="ECO:0000313" key="2">
    <source>
        <dbReference type="Proteomes" id="UP000308444"/>
    </source>
</evidence>
<protein>
    <submittedName>
        <fullName evidence="1">Uncharacterized protein</fullName>
    </submittedName>
</protein>
<dbReference type="EMBL" id="SZOH01000463">
    <property type="protein sequence ID" value="TKJ05637.1"/>
    <property type="molecule type" value="Genomic_DNA"/>
</dbReference>
<evidence type="ECO:0000313" key="1">
    <source>
        <dbReference type="EMBL" id="TKJ05637.1"/>
    </source>
</evidence>
<gene>
    <name evidence="1" type="ORF">FC695_08330</name>
</gene>
<dbReference type="Proteomes" id="UP000308444">
    <property type="component" value="Unassembled WGS sequence"/>
</dbReference>
<dbReference type="AlphaFoldDB" id="A0A9X9ABV4"/>
<accession>A0A9X9ABV4</accession>
<organism evidence="1 2">
    <name type="scientific">Bacillus cereus</name>
    <dbReference type="NCBI Taxonomy" id="1396"/>
    <lineage>
        <taxon>Bacteria</taxon>
        <taxon>Bacillati</taxon>
        <taxon>Bacillota</taxon>
        <taxon>Bacilli</taxon>
        <taxon>Bacillales</taxon>
        <taxon>Bacillaceae</taxon>
        <taxon>Bacillus</taxon>
        <taxon>Bacillus cereus group</taxon>
    </lineage>
</organism>
<proteinExistence type="predicted"/>
<comment type="caution">
    <text evidence="1">The sequence shown here is derived from an EMBL/GenBank/DDBJ whole genome shotgun (WGS) entry which is preliminary data.</text>
</comment>
<dbReference type="RefSeq" id="WP_247728029.1">
    <property type="nucleotide sequence ID" value="NZ_CP095769.1"/>
</dbReference>
<sequence>MFKTINLWDFSKSSNYIHFAKVSKKMLASDNENDRIVGRKIKEILEREGYVFGNDRPTVM</sequence>
<name>A0A9X9ABV4_BACCE</name>